<gene>
    <name evidence="1" type="ORF">FHS13_003450</name>
</gene>
<sequence length="226" mass="23488">MTDVRGTKAGLLAAVSRGRFGLRGRRTRVVGLRNSAEPDPASAERTRVHQAFLGRVVAYLCADAGIRQFVDWGCPVPGTAERIRAAAPEASVVHIAPAGTSGVLSAADTAVVAADGAGVPAQLDELTARGLLDLDEPVAVLMTRPFAAGEPPEGIADLYRAMRGGGYLVLSAAVPHRELVRALGPFAPVDPGAADITWWPYPDEDVSARGSGTLGALGRAPARRPR</sequence>
<dbReference type="Proteomes" id="UP000536604">
    <property type="component" value="Unassembled WGS sequence"/>
</dbReference>
<evidence type="ECO:0000313" key="1">
    <source>
        <dbReference type="EMBL" id="MBB6121481.1"/>
    </source>
</evidence>
<name>A0A841IZB4_9ACTN</name>
<dbReference type="EMBL" id="JACHJO010000010">
    <property type="protein sequence ID" value="MBB6121481.1"/>
    <property type="molecule type" value="Genomic_DNA"/>
</dbReference>
<protein>
    <recommendedName>
        <fullName evidence="3">S-adenosyl methyltransferase</fullName>
    </recommendedName>
</protein>
<organism evidence="1 2">
    <name type="scientific">Nocardiopsis algeriensis</name>
    <dbReference type="NCBI Taxonomy" id="1478215"/>
    <lineage>
        <taxon>Bacteria</taxon>
        <taxon>Bacillati</taxon>
        <taxon>Actinomycetota</taxon>
        <taxon>Actinomycetes</taxon>
        <taxon>Streptosporangiales</taxon>
        <taxon>Nocardiopsidaceae</taxon>
        <taxon>Nocardiopsis</taxon>
    </lineage>
</organism>
<reference evidence="1 2" key="1">
    <citation type="submission" date="2020-08" db="EMBL/GenBank/DDBJ databases">
        <title>Genomic Encyclopedia of Type Strains, Phase III (KMG-III): the genomes of soil and plant-associated and newly described type strains.</title>
        <authorList>
            <person name="Whitman W."/>
        </authorList>
    </citation>
    <scope>NUCLEOTIDE SEQUENCE [LARGE SCALE GENOMIC DNA]</scope>
    <source>
        <strain evidence="1 2">CECT 8712</strain>
    </source>
</reference>
<evidence type="ECO:0008006" key="3">
    <source>
        <dbReference type="Google" id="ProtNLM"/>
    </source>
</evidence>
<accession>A0A841IZB4</accession>
<dbReference type="Pfam" id="PF04672">
    <property type="entry name" value="Methyltransf_19"/>
    <property type="match status" value="1"/>
</dbReference>
<dbReference type="RefSeq" id="WP_184292924.1">
    <property type="nucleotide sequence ID" value="NZ_JACHJO010000010.1"/>
</dbReference>
<evidence type="ECO:0000313" key="2">
    <source>
        <dbReference type="Proteomes" id="UP000536604"/>
    </source>
</evidence>
<dbReference type="AlphaFoldDB" id="A0A841IZB4"/>
<dbReference type="InterPro" id="IPR029063">
    <property type="entry name" value="SAM-dependent_MTases_sf"/>
</dbReference>
<proteinExistence type="predicted"/>
<dbReference type="Gene3D" id="3.40.50.150">
    <property type="entry name" value="Vaccinia Virus protein VP39"/>
    <property type="match status" value="1"/>
</dbReference>
<comment type="caution">
    <text evidence="1">The sequence shown here is derived from an EMBL/GenBank/DDBJ whole genome shotgun (WGS) entry which is preliminary data.</text>
</comment>
<dbReference type="InterPro" id="IPR006764">
    <property type="entry name" value="SAM_dep_MeTrfase_SAV2177_type"/>
</dbReference>
<keyword evidence="2" id="KW-1185">Reference proteome</keyword>